<feature type="transmembrane region" description="Helical" evidence="5">
    <location>
        <begin position="321"/>
        <end position="338"/>
    </location>
</feature>
<feature type="transmembrane region" description="Helical" evidence="5">
    <location>
        <begin position="122"/>
        <end position="143"/>
    </location>
</feature>
<sequence>MKKSNKEVKQDVKTGSKNLGTILGAAFIMATSAIGPGFLTQTAQFTSEFAASFAFVILLSIILDIGAQLNVWRIIGVSGLRGQDIANKVIPGLGYFVALIVALGGLAFNIGNIGGSALGLNVLFGMDVRLAAIISGIMGILIFLSKDAGSAIDKFVKILGVLMIVIVGYVAVVTKPPVGEALYRSVAPQNVKSLIFPTITLLGGTVGGYITFAGGHRLIDAGITGEENIGEITKGAISGIAIASIMRILLFLAVLGVVSKGLKLDPQNPAASAFQQGAGMIGYKFFGVVLWAASITSVVGSAYTSVSFIKTLHPFIAKNEKYIIIAFIFISTVVMAVIGKPVKLLILAGALNGLILPITVGTIIWASKRKDIVGEYKHPKWLFIFGLIIVLIAGYAGVVSLQSMSMLAG</sequence>
<keyword evidence="7" id="KW-1185">Reference proteome</keyword>
<reference evidence="6 7" key="1">
    <citation type="submission" date="2023-05" db="EMBL/GenBank/DDBJ databases">
        <title>Rombocin, a short stable natural nisin variant, displays selective antimicrobial activity against Listeria monocytogenes and employs dual mode of action to kill target bacterial strains.</title>
        <authorList>
            <person name="Wambui J."/>
            <person name="Stephan R."/>
            <person name="Kuipers O.P."/>
        </authorList>
    </citation>
    <scope>NUCLEOTIDE SEQUENCE [LARGE SCALE GENOMIC DNA]</scope>
    <source>
        <strain evidence="6 7">RC002</strain>
    </source>
</reference>
<dbReference type="RefSeq" id="WP_284131225.1">
    <property type="nucleotide sequence ID" value="NZ_JASKYM010000001.1"/>
</dbReference>
<keyword evidence="4 5" id="KW-0472">Membrane</keyword>
<gene>
    <name evidence="6" type="ORF">QOZ84_01690</name>
</gene>
<name>A0ABT7E5N7_9FIRM</name>
<feature type="transmembrane region" description="Helical" evidence="5">
    <location>
        <begin position="344"/>
        <end position="366"/>
    </location>
</feature>
<keyword evidence="3 5" id="KW-1133">Transmembrane helix</keyword>
<feature type="transmembrane region" description="Helical" evidence="5">
    <location>
        <begin position="194"/>
        <end position="215"/>
    </location>
</feature>
<dbReference type="PANTHER" id="PTHR11706">
    <property type="entry name" value="SOLUTE CARRIER PROTEIN FAMILY 11 MEMBER"/>
    <property type="match status" value="1"/>
</dbReference>
<feature type="transmembrane region" description="Helical" evidence="5">
    <location>
        <begin position="51"/>
        <end position="72"/>
    </location>
</feature>
<evidence type="ECO:0000313" key="7">
    <source>
        <dbReference type="Proteomes" id="UP001301012"/>
    </source>
</evidence>
<evidence type="ECO:0000256" key="5">
    <source>
        <dbReference type="SAM" id="Phobius"/>
    </source>
</evidence>
<keyword evidence="2 5" id="KW-0812">Transmembrane</keyword>
<dbReference type="InterPro" id="IPR001046">
    <property type="entry name" value="NRAMP_fam"/>
</dbReference>
<dbReference type="Proteomes" id="UP001301012">
    <property type="component" value="Unassembled WGS sequence"/>
</dbReference>
<feature type="transmembrane region" description="Helical" evidence="5">
    <location>
        <begin position="155"/>
        <end position="174"/>
    </location>
</feature>
<evidence type="ECO:0000313" key="6">
    <source>
        <dbReference type="EMBL" id="MDK2562244.1"/>
    </source>
</evidence>
<dbReference type="EMBL" id="JASKYM010000001">
    <property type="protein sequence ID" value="MDK2562244.1"/>
    <property type="molecule type" value="Genomic_DNA"/>
</dbReference>
<evidence type="ECO:0000256" key="4">
    <source>
        <dbReference type="ARBA" id="ARBA00023136"/>
    </source>
</evidence>
<proteinExistence type="predicted"/>
<feature type="transmembrane region" description="Helical" evidence="5">
    <location>
        <begin position="236"/>
        <end position="258"/>
    </location>
</feature>
<comment type="caution">
    <text evidence="6">The sequence shown here is derived from an EMBL/GenBank/DDBJ whole genome shotgun (WGS) entry which is preliminary data.</text>
</comment>
<organism evidence="6 7">
    <name type="scientific">Romboutsia sedimentorum</name>
    <dbReference type="NCBI Taxonomy" id="1368474"/>
    <lineage>
        <taxon>Bacteria</taxon>
        <taxon>Bacillati</taxon>
        <taxon>Bacillota</taxon>
        <taxon>Clostridia</taxon>
        <taxon>Peptostreptococcales</taxon>
        <taxon>Peptostreptococcaceae</taxon>
        <taxon>Romboutsia</taxon>
    </lineage>
</organism>
<evidence type="ECO:0000256" key="2">
    <source>
        <dbReference type="ARBA" id="ARBA00022692"/>
    </source>
</evidence>
<dbReference type="PANTHER" id="PTHR11706:SF2">
    <property type="entry name" value="TRANSPORTER PROTEIN"/>
    <property type="match status" value="1"/>
</dbReference>
<comment type="subcellular location">
    <subcellularLocation>
        <location evidence="1">Membrane</location>
        <topology evidence="1">Multi-pass membrane protein</topology>
    </subcellularLocation>
</comment>
<feature type="transmembrane region" description="Helical" evidence="5">
    <location>
        <begin position="381"/>
        <end position="401"/>
    </location>
</feature>
<accession>A0ABT7E5N7</accession>
<feature type="transmembrane region" description="Helical" evidence="5">
    <location>
        <begin position="288"/>
        <end position="309"/>
    </location>
</feature>
<evidence type="ECO:0000256" key="3">
    <source>
        <dbReference type="ARBA" id="ARBA00022989"/>
    </source>
</evidence>
<feature type="transmembrane region" description="Helical" evidence="5">
    <location>
        <begin position="21"/>
        <end position="39"/>
    </location>
</feature>
<protein>
    <submittedName>
        <fullName evidence="6">Divalent metal cation transporter</fullName>
    </submittedName>
</protein>
<evidence type="ECO:0000256" key="1">
    <source>
        <dbReference type="ARBA" id="ARBA00004141"/>
    </source>
</evidence>
<feature type="transmembrane region" description="Helical" evidence="5">
    <location>
        <begin position="93"/>
        <end position="110"/>
    </location>
</feature>
<dbReference type="Pfam" id="PF01566">
    <property type="entry name" value="Nramp"/>
    <property type="match status" value="1"/>
</dbReference>